<dbReference type="PANTHER" id="PTHR47831">
    <property type="entry name" value="GENERAL TRANSCRIPTION FACTOR II-I REPEAT DOMAIN-CONTAINING PROTEIN 2"/>
    <property type="match status" value="1"/>
</dbReference>
<proteinExistence type="predicted"/>
<dbReference type="InterPro" id="IPR042224">
    <property type="entry name" value="GTF2IRD2"/>
</dbReference>
<evidence type="ECO:0000313" key="2">
    <source>
        <dbReference type="EMBL" id="KAL3852259.1"/>
    </source>
</evidence>
<dbReference type="Pfam" id="PF18658">
    <property type="entry name" value="zf-C2H2_12"/>
    <property type="match status" value="1"/>
</dbReference>
<protein>
    <recommendedName>
        <fullName evidence="1">SPIN-DOC-like zinc-finger domain-containing protein</fullName>
    </recommendedName>
</protein>
<comment type="caution">
    <text evidence="2">The sequence shown here is derived from an EMBL/GenBank/DDBJ whole genome shotgun (WGS) entry which is preliminary data.</text>
</comment>
<dbReference type="InterPro" id="IPR040647">
    <property type="entry name" value="SPIN-DOC_Znf-C2H2"/>
</dbReference>
<organism evidence="2 3">
    <name type="scientific">Sinanodonta woodiana</name>
    <name type="common">Chinese pond mussel</name>
    <name type="synonym">Anodonta woodiana</name>
    <dbReference type="NCBI Taxonomy" id="1069815"/>
    <lineage>
        <taxon>Eukaryota</taxon>
        <taxon>Metazoa</taxon>
        <taxon>Spiralia</taxon>
        <taxon>Lophotrochozoa</taxon>
        <taxon>Mollusca</taxon>
        <taxon>Bivalvia</taxon>
        <taxon>Autobranchia</taxon>
        <taxon>Heteroconchia</taxon>
        <taxon>Palaeoheterodonta</taxon>
        <taxon>Unionida</taxon>
        <taxon>Unionoidea</taxon>
        <taxon>Unionidae</taxon>
        <taxon>Unioninae</taxon>
        <taxon>Sinanodonta</taxon>
    </lineage>
</organism>
<name>A0ABD3URZ5_SINWO</name>
<dbReference type="PANTHER" id="PTHR47831:SF1">
    <property type="entry name" value="GENERAL TRANSCRIPTION FACTOR II-I REPEAT DOMAIN-CONTAINING PROTEIN 2A-RELATED"/>
    <property type="match status" value="1"/>
</dbReference>
<evidence type="ECO:0000313" key="3">
    <source>
        <dbReference type="Proteomes" id="UP001634394"/>
    </source>
</evidence>
<reference evidence="2 3" key="1">
    <citation type="submission" date="2024-11" db="EMBL/GenBank/DDBJ databases">
        <title>Chromosome-level genome assembly of the freshwater bivalve Anodonta woodiana.</title>
        <authorList>
            <person name="Chen X."/>
        </authorList>
    </citation>
    <scope>NUCLEOTIDE SEQUENCE [LARGE SCALE GENOMIC DNA]</scope>
    <source>
        <strain evidence="2">MN2024</strain>
        <tissue evidence="2">Gills</tissue>
    </source>
</reference>
<gene>
    <name evidence="2" type="ORF">ACJMK2_015925</name>
</gene>
<dbReference type="Proteomes" id="UP001634394">
    <property type="component" value="Unassembled WGS sequence"/>
</dbReference>
<sequence>MSSISRKRKLADEKKVFQVKWEDLYFVNEVSDTIQCLICKQTISVPKVYNVRRHYETMHSEKYDAYTGKIREDNVIQLK</sequence>
<dbReference type="AlphaFoldDB" id="A0ABD3URZ5"/>
<dbReference type="EMBL" id="JBJQND010000015">
    <property type="protein sequence ID" value="KAL3852259.1"/>
    <property type="molecule type" value="Genomic_DNA"/>
</dbReference>
<feature type="domain" description="SPIN-DOC-like zinc-finger" evidence="1">
    <location>
        <begin position="20"/>
        <end position="62"/>
    </location>
</feature>
<keyword evidence="3" id="KW-1185">Reference proteome</keyword>
<accession>A0ABD3URZ5</accession>
<evidence type="ECO:0000259" key="1">
    <source>
        <dbReference type="Pfam" id="PF18658"/>
    </source>
</evidence>